<comment type="caution">
    <text evidence="2">The sequence shown here is derived from an EMBL/GenBank/DDBJ whole genome shotgun (WGS) entry which is preliminary data.</text>
</comment>
<feature type="transmembrane region" description="Helical" evidence="1">
    <location>
        <begin position="45"/>
        <end position="69"/>
    </location>
</feature>
<evidence type="ECO:0000256" key="1">
    <source>
        <dbReference type="SAM" id="Phobius"/>
    </source>
</evidence>
<keyword evidence="1" id="KW-0472">Membrane</keyword>
<sequence length="142" mass="16341">MSYVPHEPRITSFFIYYIFISAFGLLITLKMFLNYNKKRNPAALYMSLTFAMLTLAVIVLAIGILEGIITGYSKEVYRFSLPFAYSMVVIADIFLYKYVNCLTDRGKKAYFPVFLIGVVLIIVLFLPWNFWGTPTAEIGRPY</sequence>
<feature type="non-terminal residue" evidence="2">
    <location>
        <position position="142"/>
    </location>
</feature>
<feature type="transmembrane region" description="Helical" evidence="1">
    <location>
        <begin position="81"/>
        <end position="99"/>
    </location>
</feature>
<reference evidence="2" key="1">
    <citation type="journal article" date="2014" name="Front. Microbiol.">
        <title>High frequency of phylogenetically diverse reductive dehalogenase-homologous genes in deep subseafloor sedimentary metagenomes.</title>
        <authorList>
            <person name="Kawai M."/>
            <person name="Futagami T."/>
            <person name="Toyoda A."/>
            <person name="Takaki Y."/>
            <person name="Nishi S."/>
            <person name="Hori S."/>
            <person name="Arai W."/>
            <person name="Tsubouchi T."/>
            <person name="Morono Y."/>
            <person name="Uchiyama I."/>
            <person name="Ito T."/>
            <person name="Fujiyama A."/>
            <person name="Inagaki F."/>
            <person name="Takami H."/>
        </authorList>
    </citation>
    <scope>NUCLEOTIDE SEQUENCE</scope>
    <source>
        <strain evidence="2">Expedition CK06-06</strain>
    </source>
</reference>
<feature type="transmembrane region" description="Helical" evidence="1">
    <location>
        <begin position="14"/>
        <end position="33"/>
    </location>
</feature>
<proteinExistence type="predicted"/>
<feature type="transmembrane region" description="Helical" evidence="1">
    <location>
        <begin position="111"/>
        <end position="131"/>
    </location>
</feature>
<organism evidence="2">
    <name type="scientific">marine sediment metagenome</name>
    <dbReference type="NCBI Taxonomy" id="412755"/>
    <lineage>
        <taxon>unclassified sequences</taxon>
        <taxon>metagenomes</taxon>
        <taxon>ecological metagenomes</taxon>
    </lineage>
</organism>
<evidence type="ECO:0008006" key="3">
    <source>
        <dbReference type="Google" id="ProtNLM"/>
    </source>
</evidence>
<accession>X1A6A8</accession>
<dbReference type="AlphaFoldDB" id="X1A6A8"/>
<keyword evidence="1" id="KW-1133">Transmembrane helix</keyword>
<keyword evidence="1" id="KW-0812">Transmembrane</keyword>
<gene>
    <name evidence="2" type="ORF">S01H4_35310</name>
</gene>
<name>X1A6A8_9ZZZZ</name>
<protein>
    <recommendedName>
        <fullName evidence="3">Histidine kinase N-terminal 7TM region domain-containing protein</fullName>
    </recommendedName>
</protein>
<evidence type="ECO:0000313" key="2">
    <source>
        <dbReference type="EMBL" id="GAG77675.1"/>
    </source>
</evidence>
<dbReference type="EMBL" id="BART01018756">
    <property type="protein sequence ID" value="GAG77675.1"/>
    <property type="molecule type" value="Genomic_DNA"/>
</dbReference>